<dbReference type="InterPro" id="IPR019538">
    <property type="entry name" value="PSMD5"/>
</dbReference>
<organism evidence="3 4">
    <name type="scientific">Limulus polyphemus</name>
    <name type="common">Atlantic horseshoe crab</name>
    <dbReference type="NCBI Taxonomy" id="6850"/>
    <lineage>
        <taxon>Eukaryota</taxon>
        <taxon>Metazoa</taxon>
        <taxon>Ecdysozoa</taxon>
        <taxon>Arthropoda</taxon>
        <taxon>Chelicerata</taxon>
        <taxon>Merostomata</taxon>
        <taxon>Xiphosura</taxon>
        <taxon>Limulidae</taxon>
        <taxon>Limulus</taxon>
    </lineage>
</organism>
<name>A0ABM1B038_LIMPO</name>
<dbReference type="InterPro" id="IPR011989">
    <property type="entry name" value="ARM-like"/>
</dbReference>
<dbReference type="RefSeq" id="XP_013772035.1">
    <property type="nucleotide sequence ID" value="XM_013916581.2"/>
</dbReference>
<evidence type="ECO:0000256" key="1">
    <source>
        <dbReference type="ARBA" id="ARBA00006823"/>
    </source>
</evidence>
<dbReference type="Proteomes" id="UP000694941">
    <property type="component" value="Unplaced"/>
</dbReference>
<gene>
    <name evidence="4" type="primary">LOC106457187</name>
</gene>
<dbReference type="InterPro" id="IPR016024">
    <property type="entry name" value="ARM-type_fold"/>
</dbReference>
<proteinExistence type="inferred from homology"/>
<comment type="similarity">
    <text evidence="1">Belongs to the proteasome subunit S5B/HSM3 family.</text>
</comment>
<dbReference type="Pfam" id="PF10508">
    <property type="entry name" value="Proteasom_PSMB"/>
    <property type="match status" value="1"/>
</dbReference>
<evidence type="ECO:0000313" key="3">
    <source>
        <dbReference type="Proteomes" id="UP000694941"/>
    </source>
</evidence>
<evidence type="ECO:0000256" key="2">
    <source>
        <dbReference type="ARBA" id="ARBA00014933"/>
    </source>
</evidence>
<protein>
    <recommendedName>
        <fullName evidence="2">26S proteasome non-ATPase regulatory subunit 5</fullName>
    </recommendedName>
</protein>
<keyword evidence="3" id="KW-1185">Reference proteome</keyword>
<dbReference type="PANTHER" id="PTHR13554">
    <property type="entry name" value="26S PROTEASOME NON-ATPASE REGULATORY SUBUNIT 5-RELATED"/>
    <property type="match status" value="1"/>
</dbReference>
<reference evidence="4" key="1">
    <citation type="submission" date="2025-08" db="UniProtKB">
        <authorList>
            <consortium name="RefSeq"/>
        </authorList>
    </citation>
    <scope>IDENTIFICATION</scope>
    <source>
        <tissue evidence="4">Muscle</tissue>
    </source>
</reference>
<sequence length="293" mass="32505">MPGSVETVTVTDMTTDLKEILQLKLQTIAGRPYNETEPIITEILTLMSASSCHSSLRQLGDDLPLSLLFDVAFSIPNPSQQNCQYLELLTKLLSYTIPDILVTRFYNELIRCLRHSHPEVKNVALSQLARCSEDPSAATEMMSKTELLTCITECLAIEDINIAQNACTILKNLGKDIQVLCVLISQPVMDAINGVIQQGDIPRFRMLELLVILACSSYEALLIISRSAFLDVLLNELNGTDILVKLNCLELLSQLVETKHGLLYLEEMGVLLKMKNILLNQAEDPLGDFLTPG</sequence>
<dbReference type="Gene3D" id="1.25.10.10">
    <property type="entry name" value="Leucine-rich Repeat Variant"/>
    <property type="match status" value="1"/>
</dbReference>
<dbReference type="SUPFAM" id="SSF48371">
    <property type="entry name" value="ARM repeat"/>
    <property type="match status" value="1"/>
</dbReference>
<dbReference type="PANTHER" id="PTHR13554:SF10">
    <property type="entry name" value="26S PROTEASOME NON-ATPASE REGULATORY SUBUNIT 5"/>
    <property type="match status" value="1"/>
</dbReference>
<evidence type="ECO:0000313" key="4">
    <source>
        <dbReference type="RefSeq" id="XP_013772035.1"/>
    </source>
</evidence>
<dbReference type="GeneID" id="106457187"/>
<accession>A0ABM1B038</accession>